<dbReference type="InterPro" id="IPR029061">
    <property type="entry name" value="THDP-binding"/>
</dbReference>
<reference evidence="13" key="1">
    <citation type="journal article" date="2022" name="ISME J.">
        <title>Identification of active gaseous-alkane degraders at natural gas seeps.</title>
        <authorList>
            <person name="Farhan Ul Haque M."/>
            <person name="Hernandez M."/>
            <person name="Crombie A.T."/>
            <person name="Murrell J.C."/>
        </authorList>
    </citation>
    <scope>NUCLEOTIDE SEQUENCE</scope>
    <source>
        <strain evidence="13">PC2</strain>
    </source>
</reference>
<accession>A0ABS9Z690</accession>
<evidence type="ECO:0000256" key="7">
    <source>
        <dbReference type="ARBA" id="ARBA00023317"/>
    </source>
</evidence>
<keyword evidence="6 10" id="KW-0786">Thiamine pyrophosphate</keyword>
<dbReference type="PANTHER" id="PTHR11516">
    <property type="entry name" value="PYRUVATE DEHYDROGENASE E1 COMPONENT, ALPHA SUBUNIT BACTERIAL AND ORGANELLAR"/>
    <property type="match status" value="1"/>
</dbReference>
<evidence type="ECO:0000256" key="2">
    <source>
        <dbReference type="ARBA" id="ARBA00011870"/>
    </source>
</evidence>
<evidence type="ECO:0000256" key="6">
    <source>
        <dbReference type="ARBA" id="ARBA00023052"/>
    </source>
</evidence>
<evidence type="ECO:0000256" key="10">
    <source>
        <dbReference type="RuleBase" id="RU361139"/>
    </source>
</evidence>
<evidence type="ECO:0000256" key="5">
    <source>
        <dbReference type="ARBA" id="ARBA00023002"/>
    </source>
</evidence>
<comment type="catalytic activity">
    <reaction evidence="9 10">
        <text>N(6)-[(R)-lipoyl]-L-lysyl-[protein] + pyruvate + H(+) = N(6)-[(R)-S(8)-acetyldihydrolipoyl]-L-lysyl-[protein] + CO2</text>
        <dbReference type="Rhea" id="RHEA:19189"/>
        <dbReference type="Rhea" id="RHEA-COMP:10474"/>
        <dbReference type="Rhea" id="RHEA-COMP:10478"/>
        <dbReference type="ChEBI" id="CHEBI:15361"/>
        <dbReference type="ChEBI" id="CHEBI:15378"/>
        <dbReference type="ChEBI" id="CHEBI:16526"/>
        <dbReference type="ChEBI" id="CHEBI:83099"/>
        <dbReference type="ChEBI" id="CHEBI:83111"/>
        <dbReference type="EC" id="1.2.4.1"/>
    </reaction>
</comment>
<dbReference type="RefSeq" id="WP_272884853.1">
    <property type="nucleotide sequence ID" value="NZ_JAIVFK010000019.1"/>
</dbReference>
<dbReference type="EMBL" id="JAIVFP010000001">
    <property type="protein sequence ID" value="MCI4683184.1"/>
    <property type="molecule type" value="Genomic_DNA"/>
</dbReference>
<dbReference type="Proteomes" id="UP001139104">
    <property type="component" value="Unassembled WGS sequence"/>
</dbReference>
<keyword evidence="14" id="KW-1185">Reference proteome</keyword>
<evidence type="ECO:0000256" key="1">
    <source>
        <dbReference type="ARBA" id="ARBA00001964"/>
    </source>
</evidence>
<dbReference type="InterPro" id="IPR017597">
    <property type="entry name" value="Pyrv_DH_E1_asu_subgrp-y"/>
</dbReference>
<dbReference type="SUPFAM" id="SSF52518">
    <property type="entry name" value="Thiamin diphosphate-binding fold (THDP-binding)"/>
    <property type="match status" value="1"/>
</dbReference>
<dbReference type="PANTHER" id="PTHR11516:SF60">
    <property type="entry name" value="PYRUVATE DEHYDROGENASE E1 COMPONENT SUBUNIT ALPHA"/>
    <property type="match status" value="1"/>
</dbReference>
<sequence>MAASFGPPEGGDSRLAAFLGDGDDISVYRAMLLIRRFEEKAGQLFGMGLIGGFCHLYIGQEAIVVGMRLAARETDQFIASYRHHGHLLACGADPRTVLAEMTGRRGGLSGGKGGSMHMFAPELDYYGGHGIVGAQASLGAGLAFANSYRRDGRVCVCFFGDGAADQGQVAESFNMTARWRLPIVFCIENNRAMPGAEGDLARRGAAFDIPGESIDGMDVEAVREAGERAIERARAGDGPTVLEMRTERYRGHSLADPAKYRRKDEQRASHAPDPIERQRELILNSGQADEAFLKRIDAELRAIVNEAADYAAQSPEPGAADLTADVLI</sequence>
<comment type="caution">
    <text evidence="13">The sequence shown here is derived from an EMBL/GenBank/DDBJ whole genome shotgun (WGS) entry which is preliminary data.</text>
</comment>
<organism evidence="13 14">
    <name type="scientific">Candidatus Rhodoblastus alkanivorans</name>
    <dbReference type="NCBI Taxonomy" id="2954117"/>
    <lineage>
        <taxon>Bacteria</taxon>
        <taxon>Pseudomonadati</taxon>
        <taxon>Pseudomonadota</taxon>
        <taxon>Alphaproteobacteria</taxon>
        <taxon>Hyphomicrobiales</taxon>
        <taxon>Rhodoblastaceae</taxon>
        <taxon>Rhodoblastus</taxon>
    </lineage>
</organism>
<dbReference type="NCBIfam" id="TIGR03182">
    <property type="entry name" value="PDH_E1_alph_y"/>
    <property type="match status" value="1"/>
</dbReference>
<evidence type="ECO:0000256" key="11">
    <source>
        <dbReference type="SAM" id="MobiDB-lite"/>
    </source>
</evidence>
<evidence type="ECO:0000259" key="12">
    <source>
        <dbReference type="Pfam" id="PF00676"/>
    </source>
</evidence>
<feature type="region of interest" description="Disordered" evidence="11">
    <location>
        <begin position="253"/>
        <end position="274"/>
    </location>
</feature>
<protein>
    <recommendedName>
        <fullName evidence="4 10">Pyruvate dehydrogenase E1 component subunit alpha</fullName>
        <ecNumber evidence="3 10">1.2.4.1</ecNumber>
    </recommendedName>
</protein>
<gene>
    <name evidence="10 13" type="primary">pdhA</name>
    <name evidence="13" type="ORF">K2U94_10460</name>
</gene>
<dbReference type="InterPro" id="IPR001017">
    <property type="entry name" value="DH_E1"/>
</dbReference>
<feature type="compositionally biased region" description="Basic and acidic residues" evidence="11">
    <location>
        <begin position="258"/>
        <end position="274"/>
    </location>
</feature>
<dbReference type="InterPro" id="IPR050642">
    <property type="entry name" value="PDH_E1_Alpha_Subunit"/>
</dbReference>
<comment type="subunit">
    <text evidence="2 10">Heterodimer of an alpha and a beta chain.</text>
</comment>
<keyword evidence="7 10" id="KW-0670">Pyruvate</keyword>
<comment type="cofactor">
    <cofactor evidence="1 10">
        <name>thiamine diphosphate</name>
        <dbReference type="ChEBI" id="CHEBI:58937"/>
    </cofactor>
</comment>
<evidence type="ECO:0000256" key="8">
    <source>
        <dbReference type="ARBA" id="ARBA00025211"/>
    </source>
</evidence>
<evidence type="ECO:0000256" key="9">
    <source>
        <dbReference type="ARBA" id="ARBA00051231"/>
    </source>
</evidence>
<dbReference type="Gene3D" id="3.40.50.970">
    <property type="match status" value="1"/>
</dbReference>
<evidence type="ECO:0000313" key="14">
    <source>
        <dbReference type="Proteomes" id="UP001139104"/>
    </source>
</evidence>
<dbReference type="EC" id="1.2.4.1" evidence="3 10"/>
<comment type="function">
    <text evidence="8">The pyruvate dehydrogenase complex catalyzes the overall conversion of pyruvate to acetyl-CoA and CO(2). It contains multiple copies of three enzymatic components: pyruvate dehydrogenase (E1), dihydrolipoamide acetyltransferase (E2) and lipoamide dehydrogenase (E3).</text>
</comment>
<evidence type="ECO:0000313" key="13">
    <source>
        <dbReference type="EMBL" id="MCI4683184.1"/>
    </source>
</evidence>
<keyword evidence="5 10" id="KW-0560">Oxidoreductase</keyword>
<evidence type="ECO:0000256" key="4">
    <source>
        <dbReference type="ARBA" id="ARBA00014159"/>
    </source>
</evidence>
<name>A0ABS9Z690_9HYPH</name>
<evidence type="ECO:0000256" key="3">
    <source>
        <dbReference type="ARBA" id="ARBA00012281"/>
    </source>
</evidence>
<dbReference type="Pfam" id="PF00676">
    <property type="entry name" value="E1_dh"/>
    <property type="match status" value="1"/>
</dbReference>
<feature type="domain" description="Dehydrogenase E1 component" evidence="12">
    <location>
        <begin position="30"/>
        <end position="318"/>
    </location>
</feature>
<dbReference type="CDD" id="cd02000">
    <property type="entry name" value="TPP_E1_PDC_ADC_BCADC"/>
    <property type="match status" value="1"/>
</dbReference>
<proteinExistence type="predicted"/>